<evidence type="ECO:0000256" key="1">
    <source>
        <dbReference type="SAM" id="SignalP"/>
    </source>
</evidence>
<keyword evidence="1" id="KW-0732">Signal</keyword>
<dbReference type="AlphaFoldDB" id="A0A327W8I6"/>
<gene>
    <name evidence="2" type="ORF">CLV59_102256</name>
</gene>
<keyword evidence="3" id="KW-1185">Reference proteome</keyword>
<dbReference type="OrthoDB" id="609910at2"/>
<evidence type="ECO:0000313" key="2">
    <source>
        <dbReference type="EMBL" id="RAJ85552.1"/>
    </source>
</evidence>
<reference evidence="2 3" key="1">
    <citation type="submission" date="2018-06" db="EMBL/GenBank/DDBJ databases">
        <title>Genomic Encyclopedia of Archaeal and Bacterial Type Strains, Phase II (KMG-II): from individual species to whole genera.</title>
        <authorList>
            <person name="Goeker M."/>
        </authorList>
    </citation>
    <scope>NUCLEOTIDE SEQUENCE [LARGE SCALE GENOMIC DNA]</scope>
    <source>
        <strain evidence="2 3">DSM 29821</strain>
    </source>
</reference>
<feature type="signal peptide" evidence="1">
    <location>
        <begin position="1"/>
        <end position="23"/>
    </location>
</feature>
<dbReference type="EMBL" id="QLMA01000002">
    <property type="protein sequence ID" value="RAJ85552.1"/>
    <property type="molecule type" value="Genomic_DNA"/>
</dbReference>
<sequence>MKRTISKLLLTAGIAAVMLSACSKVPEESKYIPKEAGVVLELNAKQISQKLITNGLTMDKLMEAAQSKDTASKITKAWKDAANSGVDLSSNFFMSVVLGDDKNAYVEINGSLTDAAKFEAYLKANLKSYDLKTGKDFKFTYDTESHGLITWNNKAVIYLRHLNTNRLNDIPGYMDKPADEGAEADTAAAAAAVVSPVAAVTTDLPESAAALVTTADHLYHMKENETAGSLEPFKKLLKENADMGFFFNVQAMMNSNAAGMTALPGNFKKLMEGSFATGTANFEKGKILVNTNSYMGKEMLAIFKKYGNKEIDISMLEKYPSDNVTGFISYAFDFHMIGEIIKSTGTDGLVNMMLSQRSGLTMDDLLNAFDGQLVYVASDFQIERKPNPYFDGDTIEKPNAKWIFNMKVANKDAFNKVMSSPMFTGMLVKQGDKYVLASPELAASFPAMSLTEKSVTLGSDSVLLDQYLAGKGQIKLPEGVASKAKGATLAGYLDIAKLAKTIPTEKADEDERPLLIRAQNLFKDMTFSAHKISGDVQTGEIVLNFKDQDKNSLVQLVEFGTEAAKLAQAKKDKRAKQEAADKAAEDSLYGAIPMDSAVTR</sequence>
<evidence type="ECO:0000313" key="3">
    <source>
        <dbReference type="Proteomes" id="UP000249819"/>
    </source>
</evidence>
<dbReference type="PROSITE" id="PS51257">
    <property type="entry name" value="PROKAR_LIPOPROTEIN"/>
    <property type="match status" value="1"/>
</dbReference>
<organism evidence="2 3">
    <name type="scientific">Chitinophaga dinghuensis</name>
    <dbReference type="NCBI Taxonomy" id="1539050"/>
    <lineage>
        <taxon>Bacteria</taxon>
        <taxon>Pseudomonadati</taxon>
        <taxon>Bacteroidota</taxon>
        <taxon>Chitinophagia</taxon>
        <taxon>Chitinophagales</taxon>
        <taxon>Chitinophagaceae</taxon>
        <taxon>Chitinophaga</taxon>
    </lineage>
</organism>
<protein>
    <submittedName>
        <fullName evidence="2">Uncharacterized protein DUF4836</fullName>
    </submittedName>
</protein>
<proteinExistence type="predicted"/>
<accession>A0A327W8I6</accession>
<comment type="caution">
    <text evidence="2">The sequence shown here is derived from an EMBL/GenBank/DDBJ whole genome shotgun (WGS) entry which is preliminary data.</text>
</comment>
<dbReference type="RefSeq" id="WP_111591205.1">
    <property type="nucleotide sequence ID" value="NZ_QLMA01000002.1"/>
</dbReference>
<feature type="chain" id="PRO_5016238015" evidence="1">
    <location>
        <begin position="24"/>
        <end position="600"/>
    </location>
</feature>
<dbReference type="Proteomes" id="UP000249819">
    <property type="component" value="Unassembled WGS sequence"/>
</dbReference>
<name>A0A327W8I6_9BACT</name>